<keyword evidence="3" id="KW-1185">Reference proteome</keyword>
<evidence type="ECO:0000259" key="1">
    <source>
        <dbReference type="SMART" id="SM00278"/>
    </source>
</evidence>
<dbReference type="EMBL" id="BMOD01000001">
    <property type="protein sequence ID" value="GGJ21278.1"/>
    <property type="molecule type" value="Genomic_DNA"/>
</dbReference>
<organism evidence="2 3">
    <name type="scientific">Deinococcus roseus</name>
    <dbReference type="NCBI Taxonomy" id="392414"/>
    <lineage>
        <taxon>Bacteria</taxon>
        <taxon>Thermotogati</taxon>
        <taxon>Deinococcota</taxon>
        <taxon>Deinococci</taxon>
        <taxon>Deinococcales</taxon>
        <taxon>Deinococcaceae</taxon>
        <taxon>Deinococcus</taxon>
    </lineage>
</organism>
<comment type="caution">
    <text evidence="2">The sequence shown here is derived from an EMBL/GenBank/DDBJ whole genome shotgun (WGS) entry which is preliminary data.</text>
</comment>
<reference evidence="3" key="1">
    <citation type="journal article" date="2019" name="Int. J. Syst. Evol. Microbiol.">
        <title>The Global Catalogue of Microorganisms (GCM) 10K type strain sequencing project: providing services to taxonomists for standard genome sequencing and annotation.</title>
        <authorList>
            <consortium name="The Broad Institute Genomics Platform"/>
            <consortium name="The Broad Institute Genome Sequencing Center for Infectious Disease"/>
            <person name="Wu L."/>
            <person name="Ma J."/>
        </authorList>
    </citation>
    <scope>NUCLEOTIDE SEQUENCE [LARGE SCALE GENOMIC DNA]</scope>
    <source>
        <strain evidence="3">JCM 14370</strain>
    </source>
</reference>
<dbReference type="SUPFAM" id="SSF47781">
    <property type="entry name" value="RuvA domain 2-like"/>
    <property type="match status" value="1"/>
</dbReference>
<dbReference type="InterPro" id="IPR051675">
    <property type="entry name" value="Endo/Exo/Phosphatase_dom_1"/>
</dbReference>
<dbReference type="Proteomes" id="UP000632222">
    <property type="component" value="Unassembled WGS sequence"/>
</dbReference>
<dbReference type="PANTHER" id="PTHR21180">
    <property type="entry name" value="ENDONUCLEASE/EXONUCLEASE/PHOSPHATASE FAMILY DOMAIN-CONTAINING PROTEIN 1"/>
    <property type="match status" value="1"/>
</dbReference>
<dbReference type="PANTHER" id="PTHR21180:SF32">
    <property type="entry name" value="ENDONUCLEASE_EXONUCLEASE_PHOSPHATASE FAMILY DOMAIN-CONTAINING PROTEIN 1"/>
    <property type="match status" value="1"/>
</dbReference>
<feature type="domain" description="Helix-hairpin-helix DNA-binding motif class 1" evidence="1">
    <location>
        <begin position="100"/>
        <end position="119"/>
    </location>
</feature>
<sequence length="122" mass="13386">MKPVHGLLMAFLLVGVWILMDHLRAPRVHLETVRSMPAVRQVAPAAAPPVSPVSTASIRPVVVGKINLNTASLQDLIELPRVGEKLAQRILDHRPYHSLQDLDAVKGIGEKMLHALEPLVTF</sequence>
<accession>A0ABQ2CUE1</accession>
<gene>
    <name evidence="2" type="ORF">GCM10008938_04350</name>
</gene>
<dbReference type="InterPro" id="IPR003583">
    <property type="entry name" value="Hlx-hairpin-Hlx_DNA-bd_motif"/>
</dbReference>
<evidence type="ECO:0000313" key="3">
    <source>
        <dbReference type="Proteomes" id="UP000632222"/>
    </source>
</evidence>
<proteinExistence type="predicted"/>
<dbReference type="SMART" id="SM00278">
    <property type="entry name" value="HhH1"/>
    <property type="match status" value="2"/>
</dbReference>
<name>A0ABQ2CUE1_9DEIO</name>
<dbReference type="InterPro" id="IPR010994">
    <property type="entry name" value="RuvA_2-like"/>
</dbReference>
<dbReference type="Pfam" id="PF12836">
    <property type="entry name" value="HHH_3"/>
    <property type="match status" value="1"/>
</dbReference>
<feature type="domain" description="Helix-hairpin-helix DNA-binding motif class 1" evidence="1">
    <location>
        <begin position="74"/>
        <end position="93"/>
    </location>
</feature>
<evidence type="ECO:0000313" key="2">
    <source>
        <dbReference type="EMBL" id="GGJ21278.1"/>
    </source>
</evidence>
<protein>
    <submittedName>
        <fullName evidence="2">Competence protein ComEA</fullName>
    </submittedName>
</protein>
<dbReference type="RefSeq" id="WP_188999128.1">
    <property type="nucleotide sequence ID" value="NZ_BMOD01000001.1"/>
</dbReference>
<dbReference type="Gene3D" id="1.10.150.320">
    <property type="entry name" value="Photosystem II 12 kDa extrinsic protein"/>
    <property type="match status" value="1"/>
</dbReference>